<gene>
    <name evidence="1" type="ORF">AVEN_26493_1</name>
</gene>
<protein>
    <submittedName>
        <fullName evidence="1">Uncharacterized protein</fullName>
    </submittedName>
</protein>
<keyword evidence="2" id="KW-1185">Reference proteome</keyword>
<proteinExistence type="predicted"/>
<dbReference type="OrthoDB" id="1937528at2759"/>
<reference evidence="1 2" key="1">
    <citation type="journal article" date="2019" name="Sci. Rep.">
        <title>Orb-weaving spider Araneus ventricosus genome elucidates the spidroin gene catalogue.</title>
        <authorList>
            <person name="Kono N."/>
            <person name="Nakamura H."/>
            <person name="Ohtoshi R."/>
            <person name="Moran D.A.P."/>
            <person name="Shinohara A."/>
            <person name="Yoshida Y."/>
            <person name="Fujiwara M."/>
            <person name="Mori M."/>
            <person name="Tomita M."/>
            <person name="Arakawa K."/>
        </authorList>
    </citation>
    <scope>NUCLEOTIDE SEQUENCE [LARGE SCALE GENOMIC DNA]</scope>
</reference>
<evidence type="ECO:0000313" key="2">
    <source>
        <dbReference type="Proteomes" id="UP000499080"/>
    </source>
</evidence>
<dbReference type="AlphaFoldDB" id="A0A4Y2CVX4"/>
<name>A0A4Y2CVX4_ARAVE</name>
<comment type="caution">
    <text evidence="1">The sequence shown here is derived from an EMBL/GenBank/DDBJ whole genome shotgun (WGS) entry which is preliminary data.</text>
</comment>
<accession>A0A4Y2CVX4</accession>
<organism evidence="1 2">
    <name type="scientific">Araneus ventricosus</name>
    <name type="common">Orbweaver spider</name>
    <name type="synonym">Epeira ventricosa</name>
    <dbReference type="NCBI Taxonomy" id="182803"/>
    <lineage>
        <taxon>Eukaryota</taxon>
        <taxon>Metazoa</taxon>
        <taxon>Ecdysozoa</taxon>
        <taxon>Arthropoda</taxon>
        <taxon>Chelicerata</taxon>
        <taxon>Arachnida</taxon>
        <taxon>Araneae</taxon>
        <taxon>Araneomorphae</taxon>
        <taxon>Entelegynae</taxon>
        <taxon>Araneoidea</taxon>
        <taxon>Araneidae</taxon>
        <taxon>Araneus</taxon>
    </lineage>
</organism>
<dbReference type="Proteomes" id="UP000499080">
    <property type="component" value="Unassembled WGS sequence"/>
</dbReference>
<evidence type="ECO:0000313" key="1">
    <source>
        <dbReference type="EMBL" id="GBM07425.1"/>
    </source>
</evidence>
<dbReference type="EMBL" id="BGPR01000242">
    <property type="protein sequence ID" value="GBM07425.1"/>
    <property type="molecule type" value="Genomic_DNA"/>
</dbReference>
<sequence>MAEDTLAQASVKCNRMFYNVGRRYFSTPGNGCSVCCTCHYTKSMYHPAFGFREGRSTDDAIHQSVEKIQDSKNKKLHTSVISLNIQVAFDQLQYSSIRNSLDEINFPSHTIETHKDYLLIGSLPSKQPKAQ</sequence>